<comment type="pathway">
    <text evidence="4 7">Amino-acid biosynthesis; L-proline biosynthesis; L-proline from L-glutamate 5-semialdehyde: step 1/1.</text>
</comment>
<dbReference type="InterPro" id="IPR029036">
    <property type="entry name" value="P5CR_dimer"/>
</dbReference>
<dbReference type="GO" id="GO:0055129">
    <property type="term" value="P:L-proline biosynthetic process"/>
    <property type="evidence" value="ECO:0007669"/>
    <property type="project" value="UniProtKB-UniRule"/>
</dbReference>
<dbReference type="PIRSF" id="PIRSF000193">
    <property type="entry name" value="Pyrrol-5-carb_rd"/>
    <property type="match status" value="1"/>
</dbReference>
<feature type="domain" description="Pyrroline-5-carboxylate reductase dimerisation" evidence="9">
    <location>
        <begin position="163"/>
        <end position="266"/>
    </location>
</feature>
<dbReference type="Pfam" id="PF03807">
    <property type="entry name" value="F420_oxidored"/>
    <property type="match status" value="1"/>
</dbReference>
<name>A0A518G8E7_9BACT</name>
<dbReference type="PANTHER" id="PTHR11645:SF0">
    <property type="entry name" value="PYRROLINE-5-CARBOXYLATE REDUCTASE 3"/>
    <property type="match status" value="1"/>
</dbReference>
<organism evidence="10 11">
    <name type="scientific">Aureliella helgolandensis</name>
    <dbReference type="NCBI Taxonomy" id="2527968"/>
    <lineage>
        <taxon>Bacteria</taxon>
        <taxon>Pseudomonadati</taxon>
        <taxon>Planctomycetota</taxon>
        <taxon>Planctomycetia</taxon>
        <taxon>Pirellulales</taxon>
        <taxon>Pirellulaceae</taxon>
        <taxon>Aureliella</taxon>
    </lineage>
</organism>
<protein>
    <recommendedName>
        <fullName evidence="4 5">Pyrroline-5-carboxylate reductase</fullName>
        <shortName evidence="4">P5C reductase</shortName>
        <shortName evidence="4">P5CR</shortName>
        <ecNumber evidence="4 5">1.5.1.2</ecNumber>
    </recommendedName>
    <alternativeName>
        <fullName evidence="4">PCA reductase</fullName>
    </alternativeName>
</protein>
<evidence type="ECO:0000256" key="7">
    <source>
        <dbReference type="RuleBase" id="RU003903"/>
    </source>
</evidence>
<dbReference type="EMBL" id="CP036298">
    <property type="protein sequence ID" value="QDV24861.1"/>
    <property type="molecule type" value="Genomic_DNA"/>
</dbReference>
<dbReference type="SUPFAM" id="SSF48179">
    <property type="entry name" value="6-phosphogluconate dehydrogenase C-terminal domain-like"/>
    <property type="match status" value="1"/>
</dbReference>
<comment type="catalytic activity">
    <reaction evidence="4">
        <text>L-proline + NAD(+) = (S)-1-pyrroline-5-carboxylate + NADH + 2 H(+)</text>
        <dbReference type="Rhea" id="RHEA:14105"/>
        <dbReference type="ChEBI" id="CHEBI:15378"/>
        <dbReference type="ChEBI" id="CHEBI:17388"/>
        <dbReference type="ChEBI" id="CHEBI:57540"/>
        <dbReference type="ChEBI" id="CHEBI:57945"/>
        <dbReference type="ChEBI" id="CHEBI:60039"/>
        <dbReference type="EC" id="1.5.1.2"/>
    </reaction>
</comment>
<dbReference type="UniPathway" id="UPA00098">
    <property type="reaction ID" value="UER00361"/>
</dbReference>
<dbReference type="HAMAP" id="MF_01925">
    <property type="entry name" value="P5C_reductase"/>
    <property type="match status" value="1"/>
</dbReference>
<evidence type="ECO:0000313" key="11">
    <source>
        <dbReference type="Proteomes" id="UP000318017"/>
    </source>
</evidence>
<keyword evidence="4 7" id="KW-0028">Amino-acid biosynthesis</keyword>
<feature type="binding site" evidence="6">
    <location>
        <begin position="71"/>
        <end position="74"/>
    </location>
    <ligand>
        <name>NADP(+)</name>
        <dbReference type="ChEBI" id="CHEBI:58349"/>
    </ligand>
</feature>
<evidence type="ECO:0000259" key="8">
    <source>
        <dbReference type="Pfam" id="PF03807"/>
    </source>
</evidence>
<evidence type="ECO:0000256" key="2">
    <source>
        <dbReference type="ARBA" id="ARBA00022857"/>
    </source>
</evidence>
<accession>A0A518G8E7</accession>
<dbReference type="InterPro" id="IPR028939">
    <property type="entry name" value="P5C_Rdtase_cat_N"/>
</dbReference>
<dbReference type="NCBIfam" id="TIGR00112">
    <property type="entry name" value="proC"/>
    <property type="match status" value="1"/>
</dbReference>
<keyword evidence="11" id="KW-1185">Reference proteome</keyword>
<dbReference type="EC" id="1.5.1.2" evidence="4 5"/>
<keyword evidence="4" id="KW-0963">Cytoplasm</keyword>
<evidence type="ECO:0000259" key="9">
    <source>
        <dbReference type="Pfam" id="PF14748"/>
    </source>
</evidence>
<reference evidence="10 11" key="1">
    <citation type="submission" date="2019-02" db="EMBL/GenBank/DDBJ databases">
        <title>Deep-cultivation of Planctomycetes and their phenomic and genomic characterization uncovers novel biology.</title>
        <authorList>
            <person name="Wiegand S."/>
            <person name="Jogler M."/>
            <person name="Boedeker C."/>
            <person name="Pinto D."/>
            <person name="Vollmers J."/>
            <person name="Rivas-Marin E."/>
            <person name="Kohn T."/>
            <person name="Peeters S.H."/>
            <person name="Heuer A."/>
            <person name="Rast P."/>
            <person name="Oberbeckmann S."/>
            <person name="Bunk B."/>
            <person name="Jeske O."/>
            <person name="Meyerdierks A."/>
            <person name="Storesund J.E."/>
            <person name="Kallscheuer N."/>
            <person name="Luecker S."/>
            <person name="Lage O.M."/>
            <person name="Pohl T."/>
            <person name="Merkel B.J."/>
            <person name="Hornburger P."/>
            <person name="Mueller R.-W."/>
            <person name="Bruemmer F."/>
            <person name="Labrenz M."/>
            <person name="Spormann A.M."/>
            <person name="Op den Camp H."/>
            <person name="Overmann J."/>
            <person name="Amann R."/>
            <person name="Jetten M.S.M."/>
            <person name="Mascher T."/>
            <person name="Medema M.H."/>
            <person name="Devos D.P."/>
            <person name="Kaster A.-K."/>
            <person name="Ovreas L."/>
            <person name="Rohde M."/>
            <person name="Galperin M.Y."/>
            <person name="Jogler C."/>
        </authorList>
    </citation>
    <scope>NUCLEOTIDE SEQUENCE [LARGE SCALE GENOMIC DNA]</scope>
    <source>
        <strain evidence="10 11">Q31a</strain>
    </source>
</reference>
<dbReference type="PANTHER" id="PTHR11645">
    <property type="entry name" value="PYRROLINE-5-CARBOXYLATE REDUCTASE"/>
    <property type="match status" value="1"/>
</dbReference>
<dbReference type="Gene3D" id="3.40.50.720">
    <property type="entry name" value="NAD(P)-binding Rossmann-like Domain"/>
    <property type="match status" value="1"/>
</dbReference>
<dbReference type="GO" id="GO:0004735">
    <property type="term" value="F:pyrroline-5-carboxylate reductase activity"/>
    <property type="evidence" value="ECO:0007669"/>
    <property type="project" value="UniProtKB-UniRule"/>
</dbReference>
<comment type="function">
    <text evidence="4">Catalyzes the reduction of 1-pyrroline-5-carboxylate (PCA) to L-proline.</text>
</comment>
<proteinExistence type="inferred from homology"/>
<evidence type="ECO:0000256" key="4">
    <source>
        <dbReference type="HAMAP-Rule" id="MF_01925"/>
    </source>
</evidence>
<dbReference type="InterPro" id="IPR008927">
    <property type="entry name" value="6-PGluconate_DH-like_C_sf"/>
</dbReference>
<feature type="domain" description="Pyrroline-5-carboxylate reductase catalytic N-terminal" evidence="8">
    <location>
        <begin position="4"/>
        <end position="100"/>
    </location>
</feature>
<dbReference type="InterPro" id="IPR053790">
    <property type="entry name" value="P5CR-like_CS"/>
</dbReference>
<keyword evidence="2 4" id="KW-0521">NADP</keyword>
<dbReference type="GO" id="GO:0005737">
    <property type="term" value="C:cytoplasm"/>
    <property type="evidence" value="ECO:0007669"/>
    <property type="project" value="UniProtKB-SubCell"/>
</dbReference>
<dbReference type="AlphaFoldDB" id="A0A518G8E7"/>
<sequence>MGPKVGFIGGGQMAKALAGGALAKGALQEESLVFAVPSAKGQEALRTRFPAATVVGSGEELMPLCQSIVLAVKPHVLRSLFASLKPLVKPEQLFVSIASGISLANLKDALGTDRVIRVMPNTPSLVGTGASAVAADSDIAADDIAWVTTLLESVGIVERIPDSQMHAVTAVSGSGPAYVYLMIEAMSDGGVAQGLPRQVATRMAAQTLLGAAQMVLQTELHPGVLKDQVTSPGGTTIAAIRSLESAGFRSALIEAVAAAAQRSQELA</sequence>
<dbReference type="FunFam" id="1.10.3730.10:FF:000001">
    <property type="entry name" value="Pyrroline-5-carboxylate reductase"/>
    <property type="match status" value="1"/>
</dbReference>
<dbReference type="PROSITE" id="PS00521">
    <property type="entry name" value="P5CR"/>
    <property type="match status" value="1"/>
</dbReference>
<evidence type="ECO:0000256" key="3">
    <source>
        <dbReference type="ARBA" id="ARBA00023002"/>
    </source>
</evidence>
<gene>
    <name evidence="4 10" type="primary">proC</name>
    <name evidence="10" type="ORF">Q31a_31830</name>
</gene>
<comment type="subcellular location">
    <subcellularLocation>
        <location evidence="4">Cytoplasm</location>
    </subcellularLocation>
</comment>
<comment type="similarity">
    <text evidence="1 4 7">Belongs to the pyrroline-5-carboxylate reductase family.</text>
</comment>
<dbReference type="InterPro" id="IPR036291">
    <property type="entry name" value="NAD(P)-bd_dom_sf"/>
</dbReference>
<dbReference type="Proteomes" id="UP000318017">
    <property type="component" value="Chromosome"/>
</dbReference>
<feature type="binding site" evidence="6">
    <location>
        <begin position="8"/>
        <end position="13"/>
    </location>
    <ligand>
        <name>NADP(+)</name>
        <dbReference type="ChEBI" id="CHEBI:58349"/>
    </ligand>
</feature>
<dbReference type="InterPro" id="IPR000304">
    <property type="entry name" value="Pyrroline-COOH_reductase"/>
</dbReference>
<comment type="catalytic activity">
    <reaction evidence="4 7">
        <text>L-proline + NADP(+) = (S)-1-pyrroline-5-carboxylate + NADPH + 2 H(+)</text>
        <dbReference type="Rhea" id="RHEA:14109"/>
        <dbReference type="ChEBI" id="CHEBI:15378"/>
        <dbReference type="ChEBI" id="CHEBI:17388"/>
        <dbReference type="ChEBI" id="CHEBI:57783"/>
        <dbReference type="ChEBI" id="CHEBI:58349"/>
        <dbReference type="ChEBI" id="CHEBI:60039"/>
        <dbReference type="EC" id="1.5.1.2"/>
    </reaction>
</comment>
<dbReference type="Gene3D" id="1.10.3730.10">
    <property type="entry name" value="ProC C-terminal domain-like"/>
    <property type="match status" value="1"/>
</dbReference>
<evidence type="ECO:0000256" key="1">
    <source>
        <dbReference type="ARBA" id="ARBA00005525"/>
    </source>
</evidence>
<evidence type="ECO:0000313" key="10">
    <source>
        <dbReference type="EMBL" id="QDV24861.1"/>
    </source>
</evidence>
<keyword evidence="4 7" id="KW-0641">Proline biosynthesis</keyword>
<dbReference type="SUPFAM" id="SSF51735">
    <property type="entry name" value="NAD(P)-binding Rossmann-fold domains"/>
    <property type="match status" value="1"/>
</dbReference>
<dbReference type="KEGG" id="ahel:Q31a_31830"/>
<evidence type="ECO:0000256" key="5">
    <source>
        <dbReference type="NCBIfam" id="TIGR00112"/>
    </source>
</evidence>
<dbReference type="RefSeq" id="WP_231691205.1">
    <property type="nucleotide sequence ID" value="NZ_CP036298.1"/>
</dbReference>
<dbReference type="Pfam" id="PF14748">
    <property type="entry name" value="P5CR_dimer"/>
    <property type="match status" value="1"/>
</dbReference>
<keyword evidence="3 4" id="KW-0560">Oxidoreductase</keyword>
<evidence type="ECO:0000256" key="6">
    <source>
        <dbReference type="PIRSR" id="PIRSR000193-1"/>
    </source>
</evidence>